<dbReference type="InterPro" id="IPR010982">
    <property type="entry name" value="Lambda_DNA-bd_dom_sf"/>
</dbReference>
<dbReference type="PROSITE" id="PS50943">
    <property type="entry name" value="HTH_CROC1"/>
    <property type="match status" value="1"/>
</dbReference>
<dbReference type="CDD" id="cd00093">
    <property type="entry name" value="HTH_XRE"/>
    <property type="match status" value="1"/>
</dbReference>
<protein>
    <submittedName>
        <fullName evidence="2">Transcriptional regulator with XRE-family HTH domain</fullName>
    </submittedName>
</protein>
<dbReference type="SMART" id="SM00530">
    <property type="entry name" value="HTH_XRE"/>
    <property type="match status" value="1"/>
</dbReference>
<dbReference type="InterPro" id="IPR001387">
    <property type="entry name" value="Cro/C1-type_HTH"/>
</dbReference>
<dbReference type="SUPFAM" id="SSF47413">
    <property type="entry name" value="lambda repressor-like DNA-binding domains"/>
    <property type="match status" value="1"/>
</dbReference>
<evidence type="ECO:0000313" key="2">
    <source>
        <dbReference type="EMBL" id="TQN40820.1"/>
    </source>
</evidence>
<comment type="caution">
    <text evidence="2">The sequence shown here is derived from an EMBL/GenBank/DDBJ whole genome shotgun (WGS) entry which is preliminary data.</text>
</comment>
<dbReference type="Gene3D" id="1.10.260.40">
    <property type="entry name" value="lambda repressor-like DNA-binding domains"/>
    <property type="match status" value="1"/>
</dbReference>
<keyword evidence="3" id="KW-1185">Reference proteome</keyword>
<dbReference type="Proteomes" id="UP000319865">
    <property type="component" value="Unassembled WGS sequence"/>
</dbReference>
<dbReference type="Pfam" id="PF12844">
    <property type="entry name" value="HTH_19"/>
    <property type="match status" value="1"/>
</dbReference>
<gene>
    <name evidence="2" type="ORF">FHU33_0170</name>
</gene>
<dbReference type="EMBL" id="VFQE01000001">
    <property type="protein sequence ID" value="TQN40820.1"/>
    <property type="molecule type" value="Genomic_DNA"/>
</dbReference>
<accession>A0A543P9Z5</accession>
<name>A0A543P9Z5_9ACTN</name>
<dbReference type="GO" id="GO:0003677">
    <property type="term" value="F:DNA binding"/>
    <property type="evidence" value="ECO:0007669"/>
    <property type="project" value="InterPro"/>
</dbReference>
<dbReference type="AlphaFoldDB" id="A0A543P9Z5"/>
<feature type="domain" description="HTH cro/C1-type" evidence="1">
    <location>
        <begin position="20"/>
        <end position="77"/>
    </location>
</feature>
<dbReference type="RefSeq" id="WP_170182275.1">
    <property type="nucleotide sequence ID" value="NZ_VFQE01000001.1"/>
</dbReference>
<evidence type="ECO:0000259" key="1">
    <source>
        <dbReference type="PROSITE" id="PS50943"/>
    </source>
</evidence>
<sequence length="132" mass="14492">MPPNLDSSRAASSQSLGAYLKSARSALGVSLRAVEERTGKAVTNGYLSQIESGTVTQPSPNMLYHLAQVYDLDYGDLLVRAGHRIPHSDDTAQRGILAGFPMNALEELTESERRELLEYIAFLRSRRASSPR</sequence>
<proteinExistence type="predicted"/>
<evidence type="ECO:0000313" key="3">
    <source>
        <dbReference type="Proteomes" id="UP000319865"/>
    </source>
</evidence>
<reference evidence="2 3" key="1">
    <citation type="submission" date="2019-06" db="EMBL/GenBank/DDBJ databases">
        <title>Sequencing the genomes of 1000 actinobacteria strains.</title>
        <authorList>
            <person name="Klenk H.-P."/>
        </authorList>
    </citation>
    <scope>NUCLEOTIDE SEQUENCE [LARGE SCALE GENOMIC DNA]</scope>
    <source>
        <strain evidence="2 3">DSM 46837</strain>
    </source>
</reference>
<organism evidence="2 3">
    <name type="scientific">Blastococcus colisei</name>
    <dbReference type="NCBI Taxonomy" id="1564162"/>
    <lineage>
        <taxon>Bacteria</taxon>
        <taxon>Bacillati</taxon>
        <taxon>Actinomycetota</taxon>
        <taxon>Actinomycetes</taxon>
        <taxon>Geodermatophilales</taxon>
        <taxon>Geodermatophilaceae</taxon>
        <taxon>Blastococcus</taxon>
    </lineage>
</organism>